<keyword evidence="3" id="KW-1185">Reference proteome</keyword>
<evidence type="ECO:0000313" key="3">
    <source>
        <dbReference type="Proteomes" id="UP000077202"/>
    </source>
</evidence>
<feature type="region of interest" description="Disordered" evidence="1">
    <location>
        <begin position="96"/>
        <end position="222"/>
    </location>
</feature>
<dbReference type="EMBL" id="LVLJ01002329">
    <property type="protein sequence ID" value="OAE25517.1"/>
    <property type="molecule type" value="Genomic_DNA"/>
</dbReference>
<organism evidence="2 3">
    <name type="scientific">Marchantia polymorpha subsp. ruderalis</name>
    <dbReference type="NCBI Taxonomy" id="1480154"/>
    <lineage>
        <taxon>Eukaryota</taxon>
        <taxon>Viridiplantae</taxon>
        <taxon>Streptophyta</taxon>
        <taxon>Embryophyta</taxon>
        <taxon>Marchantiophyta</taxon>
        <taxon>Marchantiopsida</taxon>
        <taxon>Marchantiidae</taxon>
        <taxon>Marchantiales</taxon>
        <taxon>Marchantiaceae</taxon>
        <taxon>Marchantia</taxon>
    </lineage>
</organism>
<comment type="caution">
    <text evidence="2">The sequence shown here is derived from an EMBL/GenBank/DDBJ whole genome shotgun (WGS) entry which is preliminary data.</text>
</comment>
<dbReference type="Proteomes" id="UP000077202">
    <property type="component" value="Unassembled WGS sequence"/>
</dbReference>
<feature type="compositionally biased region" description="Basic residues" evidence="1">
    <location>
        <begin position="1"/>
        <end position="10"/>
    </location>
</feature>
<feature type="region of interest" description="Disordered" evidence="1">
    <location>
        <begin position="1"/>
        <end position="84"/>
    </location>
</feature>
<gene>
    <name evidence="2" type="ORF">AXG93_1543s1340</name>
</gene>
<dbReference type="AlphaFoldDB" id="A0A176VXM6"/>
<accession>A0A176VXM6</accession>
<sequence length="341" mass="37657">MVRCGRKTRNKSPNLRNQLSPWRNSAKLHVRTTKRSSDGPTSSATERGRNASTKRRRLAPKEFKGGFNAETPTSTDRLEFDEPRRQACARAAMSAMDASGEDACKVRRPSKSPGGHIRHQPNRATWKGRERLRSGRRRSPAPRPALLELRRQSDGARAVPELINTKPAGESSLMMEAAREEEEEEELQLVGACGASPSPAPEPGGPSSSLPRPHTTRRSLSPHPSCFYLRPISSPPFYPVSTSGLRSFEGHSRSRSPGIRLVVLERVLISRERVPAPRVYRASDSSAKWPFRSNSVVTGWGWGKDGGSGRGSPGQVCQLRGRPDLNLRRQIDCVSELCTVE</sequence>
<reference evidence="2" key="1">
    <citation type="submission" date="2016-03" db="EMBL/GenBank/DDBJ databases">
        <title>Mechanisms controlling the formation of the plant cell surface in tip-growing cells are functionally conserved among land plants.</title>
        <authorList>
            <person name="Honkanen S."/>
            <person name="Jones V.A."/>
            <person name="Morieri G."/>
            <person name="Champion C."/>
            <person name="Hetherington A.J."/>
            <person name="Kelly S."/>
            <person name="Saint-Marcoux D."/>
            <person name="Proust H."/>
            <person name="Prescott H."/>
            <person name="Dolan L."/>
        </authorList>
    </citation>
    <scope>NUCLEOTIDE SEQUENCE [LARGE SCALE GENOMIC DNA]</scope>
    <source>
        <tissue evidence="2">Whole gametophyte</tissue>
    </source>
</reference>
<feature type="compositionally biased region" description="Basic residues" evidence="1">
    <location>
        <begin position="106"/>
        <end position="121"/>
    </location>
</feature>
<proteinExistence type="predicted"/>
<name>A0A176VXM6_MARPO</name>
<evidence type="ECO:0000256" key="1">
    <source>
        <dbReference type="SAM" id="MobiDB-lite"/>
    </source>
</evidence>
<feature type="compositionally biased region" description="Polar residues" evidence="1">
    <location>
        <begin position="11"/>
        <end position="23"/>
    </location>
</feature>
<evidence type="ECO:0000313" key="2">
    <source>
        <dbReference type="EMBL" id="OAE25517.1"/>
    </source>
</evidence>
<protein>
    <submittedName>
        <fullName evidence="2">Uncharacterized protein</fullName>
    </submittedName>
</protein>